<feature type="transmembrane region" description="Helical" evidence="17">
    <location>
        <begin position="49"/>
        <end position="72"/>
    </location>
</feature>
<keyword evidence="8" id="KW-0256">Endoplasmic reticulum</keyword>
<keyword evidence="20" id="KW-1185">Reference proteome</keyword>
<dbReference type="AlphaFoldDB" id="A0A9P8TRI9"/>
<proteinExistence type="predicted"/>
<comment type="caution">
    <text evidence="19">The sequence shown here is derived from an EMBL/GenBank/DDBJ whole genome shotgun (WGS) entry which is preliminary data.</text>
</comment>
<evidence type="ECO:0000256" key="14">
    <source>
        <dbReference type="ARBA" id="ARBA00031566"/>
    </source>
</evidence>
<evidence type="ECO:0000256" key="16">
    <source>
        <dbReference type="ARBA" id="ARBA00045071"/>
    </source>
</evidence>
<evidence type="ECO:0000256" key="12">
    <source>
        <dbReference type="ARBA" id="ARBA00030745"/>
    </source>
</evidence>
<keyword evidence="9 17" id="KW-1133">Transmembrane helix</keyword>
<evidence type="ECO:0000256" key="8">
    <source>
        <dbReference type="ARBA" id="ARBA00022824"/>
    </source>
</evidence>
<dbReference type="InterPro" id="IPR026051">
    <property type="entry name" value="ALG1-like"/>
</dbReference>
<dbReference type="GO" id="GO:0004578">
    <property type="term" value="F:chitobiosyldiphosphodolichol beta-mannosyltransferase activity"/>
    <property type="evidence" value="ECO:0007669"/>
    <property type="project" value="UniProtKB-EC"/>
</dbReference>
<dbReference type="Gene3D" id="3.40.50.2000">
    <property type="entry name" value="Glycogen Phosphorylase B"/>
    <property type="match status" value="2"/>
</dbReference>
<evidence type="ECO:0000256" key="7">
    <source>
        <dbReference type="ARBA" id="ARBA00022692"/>
    </source>
</evidence>
<comment type="catalytic activity">
    <reaction evidence="16">
        <text>an N,N'-diacetylchitobiosyl-diphospho-di-trans,poly-cis-dolichol + GDP-alpha-D-mannose = a beta-D-Man-(1-&gt;4)-beta-D-GlcNAc-(1-&gt;4)-alpha-D-GlcNAc-diphospho-di-trans,poly-cis-dolichol + GDP + H(+)</text>
        <dbReference type="Rhea" id="RHEA:13865"/>
        <dbReference type="Rhea" id="RHEA-COMP:19510"/>
        <dbReference type="Rhea" id="RHEA-COMP:19511"/>
        <dbReference type="ChEBI" id="CHEBI:15378"/>
        <dbReference type="ChEBI" id="CHEBI:57269"/>
        <dbReference type="ChEBI" id="CHEBI:57527"/>
        <dbReference type="ChEBI" id="CHEBI:58189"/>
        <dbReference type="ChEBI" id="CHEBI:58472"/>
        <dbReference type="EC" id="2.4.1.142"/>
    </reaction>
    <physiologicalReaction direction="left-to-right" evidence="16">
        <dbReference type="Rhea" id="RHEA:13866"/>
    </physiologicalReaction>
</comment>
<dbReference type="PANTHER" id="PTHR13036:SF0">
    <property type="entry name" value="CHITOBIOSYLDIPHOSPHODOLICHOL BETA-MANNOSYLTRANSFERASE"/>
    <property type="match status" value="1"/>
</dbReference>
<evidence type="ECO:0000256" key="6">
    <source>
        <dbReference type="ARBA" id="ARBA00022679"/>
    </source>
</evidence>
<reference evidence="19" key="2">
    <citation type="submission" date="2021-01" db="EMBL/GenBank/DDBJ databases">
        <authorList>
            <person name="Schikora-Tamarit M.A."/>
        </authorList>
    </citation>
    <scope>NUCLEOTIDE SEQUENCE</scope>
    <source>
        <strain evidence="19">CBS2887</strain>
    </source>
</reference>
<evidence type="ECO:0000256" key="2">
    <source>
        <dbReference type="ARBA" id="ARBA00004922"/>
    </source>
</evidence>
<dbReference type="Proteomes" id="UP000774326">
    <property type="component" value="Unassembled WGS sequence"/>
</dbReference>
<dbReference type="OrthoDB" id="614844at2759"/>
<dbReference type="InterPro" id="IPR001296">
    <property type="entry name" value="Glyco_trans_1"/>
</dbReference>
<organism evidence="19 20">
    <name type="scientific">Wickerhamomyces pijperi</name>
    <name type="common">Yeast</name>
    <name type="synonym">Pichia pijperi</name>
    <dbReference type="NCBI Taxonomy" id="599730"/>
    <lineage>
        <taxon>Eukaryota</taxon>
        <taxon>Fungi</taxon>
        <taxon>Dikarya</taxon>
        <taxon>Ascomycota</taxon>
        <taxon>Saccharomycotina</taxon>
        <taxon>Saccharomycetes</taxon>
        <taxon>Phaffomycetales</taxon>
        <taxon>Wickerhamomycetaceae</taxon>
        <taxon>Wickerhamomyces</taxon>
    </lineage>
</organism>
<reference evidence="19" key="1">
    <citation type="journal article" date="2021" name="Open Biol.">
        <title>Shared evolutionary footprints suggest mitochondrial oxidative damage underlies multiple complex I losses in fungi.</title>
        <authorList>
            <person name="Schikora-Tamarit M.A."/>
            <person name="Marcet-Houben M."/>
            <person name="Nosek J."/>
            <person name="Gabaldon T."/>
        </authorList>
    </citation>
    <scope>NUCLEOTIDE SEQUENCE</scope>
    <source>
        <strain evidence="19">CBS2887</strain>
    </source>
</reference>
<protein>
    <recommendedName>
        <fullName evidence="4">Chitobiosyldiphosphodolichol beta-mannosyltransferase</fullName>
        <ecNumber evidence="3">2.4.1.142</ecNumber>
    </recommendedName>
    <alternativeName>
        <fullName evidence="12">Asparagine-linked glycosylation protein 1</fullName>
    </alternativeName>
    <alternativeName>
        <fullName evidence="14">Beta-1,4-mannosyltransferase</fullName>
    </alternativeName>
    <alternativeName>
        <fullName evidence="15">GDP-Man:GlcNAc2-PP-dolichol mannosyltransferase</fullName>
    </alternativeName>
    <alternativeName>
        <fullName evidence="13">GDP-mannose-dolichol diphosphochitobiose mannosyltransferase</fullName>
    </alternativeName>
</protein>
<dbReference type="PANTHER" id="PTHR13036">
    <property type="entry name" value="BETA1,4 MANNOSYLTRANSFERASE"/>
    <property type="match status" value="1"/>
</dbReference>
<keyword evidence="5" id="KW-0328">Glycosyltransferase</keyword>
<keyword evidence="7 17" id="KW-0812">Transmembrane</keyword>
<evidence type="ECO:0000256" key="11">
    <source>
        <dbReference type="ARBA" id="ARBA00024899"/>
    </source>
</evidence>
<evidence type="ECO:0000259" key="18">
    <source>
        <dbReference type="Pfam" id="PF00534"/>
    </source>
</evidence>
<name>A0A9P8TRI9_WICPI</name>
<gene>
    <name evidence="19" type="ORF">WICPIJ_000805</name>
</gene>
<evidence type="ECO:0000313" key="20">
    <source>
        <dbReference type="Proteomes" id="UP000774326"/>
    </source>
</evidence>
<keyword evidence="6" id="KW-0808">Transferase</keyword>
<evidence type="ECO:0000256" key="5">
    <source>
        <dbReference type="ARBA" id="ARBA00022676"/>
    </source>
</evidence>
<evidence type="ECO:0000256" key="9">
    <source>
        <dbReference type="ARBA" id="ARBA00022989"/>
    </source>
</evidence>
<comment type="function">
    <text evidence="11">Participates in the formation of the lipid-linked precursor oligosaccharide for N-glycosylation. Involved in assembling the dolichol-pyrophosphate-GlcNAc(2)-Man(5) intermediate on the cytoplasmic surface of the ER.</text>
</comment>
<evidence type="ECO:0000313" key="19">
    <source>
        <dbReference type="EMBL" id="KAH3688219.1"/>
    </source>
</evidence>
<dbReference type="SUPFAM" id="SSF53756">
    <property type="entry name" value="UDP-Glycosyltransferase/glycogen phosphorylase"/>
    <property type="match status" value="1"/>
</dbReference>
<dbReference type="GO" id="GO:0005789">
    <property type="term" value="C:endoplasmic reticulum membrane"/>
    <property type="evidence" value="ECO:0007669"/>
    <property type="project" value="UniProtKB-SubCell"/>
</dbReference>
<accession>A0A9P8TRI9</accession>
<sequence length="388" mass="44226">MNYHARSFIKKGYVVDLCGYLEEGKTSDLEGFDEDLTIREIPIVRNTMGLPFVVFALWKVVAQILGLVYLLWDLRCSNYIMIQNPPSIPILLISICFKYLFGSKIIIDWHNLNYSILAIKLGDKHLLVTICKMYEKHLGRFADINLTVTKAMKKYLVQEFTIQKKRIIVLYDKANNSFSPLTTEHNKKQMLLELSEKYPKLYEGLKSDEKIIVSSTSFTPDEDFNILLKALKQYEQSTDCKIPLRVIITGKGPQQSEFLLKVAALKLQKVSIHNAWLEFEDYPKVLSIADLGISLHTSSSGLDLPMKIVDMFGCGIPVISLDFPAIGELVEDGKNGIIVDGSQMMFDKLRFLIEDSNALSKLRLGANEKSLERWDDNWDQNLGKVMPN</sequence>
<evidence type="ECO:0000256" key="4">
    <source>
        <dbReference type="ARBA" id="ARBA00015841"/>
    </source>
</evidence>
<evidence type="ECO:0000256" key="13">
    <source>
        <dbReference type="ARBA" id="ARBA00031434"/>
    </source>
</evidence>
<evidence type="ECO:0000256" key="1">
    <source>
        <dbReference type="ARBA" id="ARBA00004389"/>
    </source>
</evidence>
<feature type="domain" description="Glycosyl transferase family 1" evidence="18">
    <location>
        <begin position="204"/>
        <end position="362"/>
    </location>
</feature>
<dbReference type="Pfam" id="PF00534">
    <property type="entry name" value="Glycos_transf_1"/>
    <property type="match status" value="1"/>
</dbReference>
<evidence type="ECO:0000256" key="15">
    <source>
        <dbReference type="ARBA" id="ARBA00033088"/>
    </source>
</evidence>
<evidence type="ECO:0000256" key="3">
    <source>
        <dbReference type="ARBA" id="ARBA00012611"/>
    </source>
</evidence>
<keyword evidence="10 17" id="KW-0472">Membrane</keyword>
<dbReference type="EMBL" id="JAEUBG010000466">
    <property type="protein sequence ID" value="KAH3688219.1"/>
    <property type="molecule type" value="Genomic_DNA"/>
</dbReference>
<comment type="pathway">
    <text evidence="2">Protein modification; protein glycosylation.</text>
</comment>
<evidence type="ECO:0000256" key="17">
    <source>
        <dbReference type="SAM" id="Phobius"/>
    </source>
</evidence>
<comment type="subcellular location">
    <subcellularLocation>
        <location evidence="1">Endoplasmic reticulum membrane</location>
        <topology evidence="1">Single-pass membrane protein</topology>
    </subcellularLocation>
</comment>
<evidence type="ECO:0000256" key="10">
    <source>
        <dbReference type="ARBA" id="ARBA00023136"/>
    </source>
</evidence>
<dbReference type="EC" id="2.4.1.142" evidence="3"/>